<dbReference type="EMBL" id="QWKX01000024">
    <property type="protein sequence ID" value="RIH77598.1"/>
    <property type="molecule type" value="Genomic_DNA"/>
</dbReference>
<keyword evidence="1" id="KW-0472">Membrane</keyword>
<feature type="transmembrane region" description="Helical" evidence="1">
    <location>
        <begin position="56"/>
        <end position="76"/>
    </location>
</feature>
<evidence type="ECO:0000313" key="4">
    <source>
        <dbReference type="Proteomes" id="UP000266089"/>
    </source>
</evidence>
<evidence type="ECO:0000259" key="2">
    <source>
        <dbReference type="Pfam" id="PF02698"/>
    </source>
</evidence>
<dbReference type="PANTHER" id="PTHR30336:SF4">
    <property type="entry name" value="ENVELOPE BIOGENESIS FACTOR ELYC"/>
    <property type="match status" value="1"/>
</dbReference>
<feature type="domain" description="DUF218" evidence="2">
    <location>
        <begin position="94"/>
        <end position="254"/>
    </location>
</feature>
<dbReference type="Proteomes" id="UP000266089">
    <property type="component" value="Unassembled WGS sequence"/>
</dbReference>
<proteinExistence type="predicted"/>
<reference evidence="3 4" key="1">
    <citation type="submission" date="2018-08" db="EMBL/GenBank/DDBJ databases">
        <title>Meiothermus cateniformans JCM 15151 genome sequencing project.</title>
        <authorList>
            <person name="Da Costa M.S."/>
            <person name="Albuquerque L."/>
            <person name="Raposo P."/>
            <person name="Froufe H.J.C."/>
            <person name="Barroso C.S."/>
            <person name="Egas C."/>
        </authorList>
    </citation>
    <scope>NUCLEOTIDE SEQUENCE [LARGE SCALE GENOMIC DNA]</scope>
    <source>
        <strain evidence="3 4">JCM 15151</strain>
    </source>
</reference>
<accession>A0A399E1H0</accession>
<dbReference type="InterPro" id="IPR003848">
    <property type="entry name" value="DUF218"/>
</dbReference>
<dbReference type="GO" id="GO:0000270">
    <property type="term" value="P:peptidoglycan metabolic process"/>
    <property type="evidence" value="ECO:0007669"/>
    <property type="project" value="TreeGrafter"/>
</dbReference>
<sequence>MVAMRGLLHRLLIAAGLSLLLLPLGLVINPELGLGPLVGLWLGGTLLGGWGPTFRVLLWGSGCCALLIAAVVFTPLTRALTEGLIVNEAPQKADLIVVLGGGMHCGAGELEASSLARLEKGLELWRAGYAPRITLSDTVGEIFGDARCPSLGRVAAQRVQALYGEEGPEIILLPQMRTTRTEALAVAELVQARGWRRVLLVTTPAHSRRAAGAFRRLGLEVLSVNSSEPRFDTALVAPADRLQALTPLTREYLGLLAYRLRGWL</sequence>
<evidence type="ECO:0000313" key="3">
    <source>
        <dbReference type="EMBL" id="RIH77598.1"/>
    </source>
</evidence>
<organism evidence="3 4">
    <name type="scientific">Meiothermus taiwanensis</name>
    <dbReference type="NCBI Taxonomy" id="172827"/>
    <lineage>
        <taxon>Bacteria</taxon>
        <taxon>Thermotogati</taxon>
        <taxon>Deinococcota</taxon>
        <taxon>Deinococci</taxon>
        <taxon>Thermales</taxon>
        <taxon>Thermaceae</taxon>
        <taxon>Meiothermus</taxon>
    </lineage>
</organism>
<dbReference type="PANTHER" id="PTHR30336">
    <property type="entry name" value="INNER MEMBRANE PROTEIN, PROBABLE PERMEASE"/>
    <property type="match status" value="1"/>
</dbReference>
<dbReference type="CDD" id="cd06259">
    <property type="entry name" value="YdcF-like"/>
    <property type="match status" value="1"/>
</dbReference>
<dbReference type="GO" id="GO:0043164">
    <property type="term" value="P:Gram-negative-bacterium-type cell wall biogenesis"/>
    <property type="evidence" value="ECO:0007669"/>
    <property type="project" value="TreeGrafter"/>
</dbReference>
<name>A0A399E1H0_9DEIN</name>
<dbReference type="InterPro" id="IPR051599">
    <property type="entry name" value="Cell_Envelope_Assoc"/>
</dbReference>
<dbReference type="GO" id="GO:0005886">
    <property type="term" value="C:plasma membrane"/>
    <property type="evidence" value="ECO:0007669"/>
    <property type="project" value="TreeGrafter"/>
</dbReference>
<gene>
    <name evidence="3" type="ORF">Mcate_01218</name>
</gene>
<keyword evidence="1" id="KW-0812">Transmembrane</keyword>
<protein>
    <recommendedName>
        <fullName evidence="2">DUF218 domain-containing protein</fullName>
    </recommendedName>
</protein>
<keyword evidence="1" id="KW-1133">Transmembrane helix</keyword>
<evidence type="ECO:0000256" key="1">
    <source>
        <dbReference type="SAM" id="Phobius"/>
    </source>
</evidence>
<comment type="caution">
    <text evidence="3">The sequence shown here is derived from an EMBL/GenBank/DDBJ whole genome shotgun (WGS) entry which is preliminary data.</text>
</comment>
<dbReference type="Pfam" id="PF02698">
    <property type="entry name" value="DUF218"/>
    <property type="match status" value="1"/>
</dbReference>
<dbReference type="AlphaFoldDB" id="A0A399E1H0"/>